<proteinExistence type="predicted"/>
<gene>
    <name evidence="2" type="ORF">M992_2830</name>
</gene>
<keyword evidence="1" id="KW-0732">Signal</keyword>
<evidence type="ECO:0000313" key="2">
    <source>
        <dbReference type="EMBL" id="KPD01857.1"/>
    </source>
</evidence>
<name>A0A0N1KIG3_9GAMM</name>
<comment type="caution">
    <text evidence="2">The sequence shown here is derived from an EMBL/GenBank/DDBJ whole genome shotgun (WGS) entry which is preliminary data.</text>
</comment>
<evidence type="ECO:0000256" key="1">
    <source>
        <dbReference type="SAM" id="SignalP"/>
    </source>
</evidence>
<keyword evidence="3" id="KW-1185">Reference proteome</keyword>
<dbReference type="Proteomes" id="UP000053226">
    <property type="component" value="Unassembled WGS sequence"/>
</dbReference>
<dbReference type="EMBL" id="LGAA01000027">
    <property type="protein sequence ID" value="KPD01857.1"/>
    <property type="molecule type" value="Genomic_DNA"/>
</dbReference>
<feature type="signal peptide" evidence="1">
    <location>
        <begin position="1"/>
        <end position="21"/>
    </location>
</feature>
<evidence type="ECO:0000313" key="3">
    <source>
        <dbReference type="Proteomes" id="UP000053226"/>
    </source>
</evidence>
<accession>A0A0N1KIG3</accession>
<feature type="chain" id="PRO_5005875758" evidence="1">
    <location>
        <begin position="22"/>
        <end position="207"/>
    </location>
</feature>
<protein>
    <submittedName>
        <fullName evidence="2">Beta-fimbriae putative major subunit</fullName>
    </submittedName>
</protein>
<dbReference type="OrthoDB" id="6602106at2"/>
<sequence>MLFEKSLLTLSLMTLSAAALSAPIANLKVTGSITPPTCLINGATEDTFTYDFDISPGIFPASGNLVLDPQSQNIEVVCDAATYLTFTAVDDRAGTELTAGDNNFGLGTYESDNVGFYTVTMENATVKANTDADATSVSVQVGSDFGPTGTVSKSQPVVWATGVDTLAQGQIFAADFAVTPTINGVLKNSAGDASLDGYAVLTFAFGL</sequence>
<dbReference type="AlphaFoldDB" id="A0A0N1KIG3"/>
<organism evidence="2 3">
    <name type="scientific">Moellerella wisconsensis ATCC 35017</name>
    <dbReference type="NCBI Taxonomy" id="1354267"/>
    <lineage>
        <taxon>Bacteria</taxon>
        <taxon>Pseudomonadati</taxon>
        <taxon>Pseudomonadota</taxon>
        <taxon>Gammaproteobacteria</taxon>
        <taxon>Enterobacterales</taxon>
        <taxon>Morganellaceae</taxon>
        <taxon>Moellerella</taxon>
    </lineage>
</organism>
<reference evidence="2 3" key="1">
    <citation type="submission" date="2015-07" db="EMBL/GenBank/DDBJ databases">
        <title>ATOL: Assembling a taxonomically balanced genome-scale reconstruction of the evolutionary history of the Enterobacteriaceae.</title>
        <authorList>
            <person name="Plunkett G.III."/>
            <person name="Neeno-Eckwall E.C."/>
            <person name="Glasner J.D."/>
            <person name="Perna N.T."/>
        </authorList>
    </citation>
    <scope>NUCLEOTIDE SEQUENCE [LARGE SCALE GENOMIC DNA]</scope>
    <source>
        <strain evidence="2 3">ATCC 35017</strain>
    </source>
</reference>
<dbReference type="RefSeq" id="WP_053909160.1">
    <property type="nucleotide sequence ID" value="NZ_CAWMUS010000027.1"/>
</dbReference>